<evidence type="ECO:0000256" key="4">
    <source>
        <dbReference type="SAM" id="MobiDB-lite"/>
    </source>
</evidence>
<dbReference type="SUPFAM" id="SSF47676">
    <property type="entry name" value="Conserved domain common to transcription factors TFIIS, elongin A, CRSP70"/>
    <property type="match status" value="1"/>
</dbReference>
<dbReference type="PROSITE" id="PS50102">
    <property type="entry name" value="RRM"/>
    <property type="match status" value="2"/>
</dbReference>
<dbReference type="EMBL" id="JABMIG020000007">
    <property type="protein sequence ID" value="KAL3804534.1"/>
    <property type="molecule type" value="Genomic_DNA"/>
</dbReference>
<dbReference type="Gene3D" id="3.30.70.330">
    <property type="match status" value="2"/>
</dbReference>
<sequence length="756" mass="80846">MAATSAVSDSPSKPRVLEHRRCLLLAIAGYTAETTPRSPTLKRILEAGFLVQVKSWLDDILMGTVGGMDLLLHLLSNIAPLPVTKEMVTTCRLGKAVVAVLKHKICVGSPNEKAISSRVQTVKTSWSEAVKALRNGTNDSAKRPSEDDGPAAKKVKREAPKPALSSLLKKFQSENVKAASSTESDSPKGQDSVAKQKEKTSSANVAAASEAPKESAPSTITQKKVRKIRWADSSGNVLAVAHEKKDPTAASASEPMSQDPRVSRWSDRKKKDLSHEKEMLLKARKTDTLDDDKEDLLNAMAMMAGPWKRPLPLPEDKENPPVRVESKELSIQTIRMNAVPAVRYASEDLVPITPTLLSDVEKALETLNTATPKDIPFFAPPPVPAIPTITAAGFPAAMPNVSTSTEATVETVLMMGLPLFLVGSNVQALQTLAAAPSLLTTFRDAHGNYDQHGLLNLVQTLTQNLAPSQASTVQTVGYAGGNALQSTQQFYQPTPPIAQTSLYSSSALNGQAQAAPSQQSLIQPTQTTSRGYRGDQNLGEANLHLSGYGPTTTTEEIIALFAPYVHVVEVVPKSNFSFVNTRDPEGAKRAREALNGSLLGGMPCRINMATRKTRAPEHGAMTAVVNPSAAIGDLTSLPRNSLGQVDFDSVRDDRGNPATKNLFVAGYGPGTTEQQLRDLVAQYATVVSVVIKSTFAFVNTTDRDAAVIARQSLGGHMVNGGPLRINFAKESGRLGTSFDSTYGPAQTGVASYGRFR</sequence>
<feature type="domain" description="RRM" evidence="5">
    <location>
        <begin position="660"/>
        <end position="730"/>
    </location>
</feature>
<dbReference type="InterPro" id="IPR000504">
    <property type="entry name" value="RRM_dom"/>
</dbReference>
<feature type="region of interest" description="Disordered" evidence="4">
    <location>
        <begin position="133"/>
        <end position="227"/>
    </location>
</feature>
<dbReference type="SMART" id="SM00360">
    <property type="entry name" value="RRM"/>
    <property type="match status" value="2"/>
</dbReference>
<evidence type="ECO:0000256" key="1">
    <source>
        <dbReference type="ARBA" id="ARBA00022884"/>
    </source>
</evidence>
<comment type="caution">
    <text evidence="7">The sequence shown here is derived from an EMBL/GenBank/DDBJ whole genome shotgun (WGS) entry which is preliminary data.</text>
</comment>
<keyword evidence="1 2" id="KW-0694">RNA-binding</keyword>
<dbReference type="InterPro" id="IPR035441">
    <property type="entry name" value="TFIIS/LEDGF_dom_sf"/>
</dbReference>
<evidence type="ECO:0000259" key="5">
    <source>
        <dbReference type="PROSITE" id="PS50102"/>
    </source>
</evidence>
<feature type="domain" description="TFIIS N-terminal" evidence="6">
    <location>
        <begin position="51"/>
        <end position="133"/>
    </location>
</feature>
<protein>
    <recommendedName>
        <fullName evidence="9">RRM domain-containing protein</fullName>
    </recommendedName>
</protein>
<dbReference type="Pfam" id="PF00076">
    <property type="entry name" value="RRM_1"/>
    <property type="match status" value="2"/>
</dbReference>
<dbReference type="InterPro" id="IPR012677">
    <property type="entry name" value="Nucleotide-bd_a/b_plait_sf"/>
</dbReference>
<reference evidence="7 8" key="1">
    <citation type="journal article" date="2020" name="G3 (Bethesda)">
        <title>Improved Reference Genome for Cyclotella cryptica CCMP332, a Model for Cell Wall Morphogenesis, Salinity Adaptation, and Lipid Production in Diatoms (Bacillariophyta).</title>
        <authorList>
            <person name="Roberts W.R."/>
            <person name="Downey K.M."/>
            <person name="Ruck E.C."/>
            <person name="Traller J.C."/>
            <person name="Alverson A.J."/>
        </authorList>
    </citation>
    <scope>NUCLEOTIDE SEQUENCE [LARGE SCALE GENOMIC DNA]</scope>
    <source>
        <strain evidence="7 8">CCMP332</strain>
    </source>
</reference>
<gene>
    <name evidence="7" type="ORF">HJC23_002573</name>
</gene>
<evidence type="ECO:0008006" key="9">
    <source>
        <dbReference type="Google" id="ProtNLM"/>
    </source>
</evidence>
<accession>A0ABD3QVU9</accession>
<feature type="compositionally biased region" description="Basic and acidic residues" evidence="4">
    <location>
        <begin position="261"/>
        <end position="272"/>
    </location>
</feature>
<feature type="compositionally biased region" description="Polar residues" evidence="4">
    <location>
        <begin position="514"/>
        <end position="530"/>
    </location>
</feature>
<name>A0ABD3QVU9_9STRA</name>
<evidence type="ECO:0000256" key="3">
    <source>
        <dbReference type="PROSITE-ProRule" id="PRU00649"/>
    </source>
</evidence>
<proteinExistence type="predicted"/>
<dbReference type="AlphaFoldDB" id="A0ABD3QVU9"/>
<dbReference type="InterPro" id="IPR035979">
    <property type="entry name" value="RBD_domain_sf"/>
</dbReference>
<feature type="compositionally biased region" description="Low complexity" evidence="4">
    <location>
        <begin position="206"/>
        <end position="218"/>
    </location>
</feature>
<feature type="region of interest" description="Disordered" evidence="4">
    <location>
        <begin position="514"/>
        <end position="534"/>
    </location>
</feature>
<organism evidence="7 8">
    <name type="scientific">Cyclotella cryptica</name>
    <dbReference type="NCBI Taxonomy" id="29204"/>
    <lineage>
        <taxon>Eukaryota</taxon>
        <taxon>Sar</taxon>
        <taxon>Stramenopiles</taxon>
        <taxon>Ochrophyta</taxon>
        <taxon>Bacillariophyta</taxon>
        <taxon>Coscinodiscophyceae</taxon>
        <taxon>Thalassiosirophycidae</taxon>
        <taxon>Stephanodiscales</taxon>
        <taxon>Stephanodiscaceae</taxon>
        <taxon>Cyclotella</taxon>
    </lineage>
</organism>
<dbReference type="GO" id="GO:0005634">
    <property type="term" value="C:nucleus"/>
    <property type="evidence" value="ECO:0007669"/>
    <property type="project" value="UniProtKB-SubCell"/>
</dbReference>
<evidence type="ECO:0000313" key="7">
    <source>
        <dbReference type="EMBL" id="KAL3804534.1"/>
    </source>
</evidence>
<feature type="compositionally biased region" description="Polar residues" evidence="4">
    <location>
        <begin position="173"/>
        <end position="189"/>
    </location>
</feature>
<feature type="region of interest" description="Disordered" evidence="4">
    <location>
        <begin position="242"/>
        <end position="272"/>
    </location>
</feature>
<dbReference type="PROSITE" id="PS51319">
    <property type="entry name" value="TFIIS_N"/>
    <property type="match status" value="1"/>
</dbReference>
<keyword evidence="3" id="KW-0539">Nucleus</keyword>
<comment type="subcellular location">
    <subcellularLocation>
        <location evidence="3">Nucleus</location>
    </subcellularLocation>
</comment>
<dbReference type="PANTHER" id="PTHR23189">
    <property type="entry name" value="RNA RECOGNITION MOTIF-CONTAINING"/>
    <property type="match status" value="1"/>
</dbReference>
<evidence type="ECO:0000259" key="6">
    <source>
        <dbReference type="PROSITE" id="PS51319"/>
    </source>
</evidence>
<dbReference type="GO" id="GO:0003723">
    <property type="term" value="F:RNA binding"/>
    <property type="evidence" value="ECO:0007669"/>
    <property type="project" value="UniProtKB-UniRule"/>
</dbReference>
<evidence type="ECO:0000313" key="8">
    <source>
        <dbReference type="Proteomes" id="UP001516023"/>
    </source>
</evidence>
<evidence type="ECO:0000256" key="2">
    <source>
        <dbReference type="PROSITE-ProRule" id="PRU00176"/>
    </source>
</evidence>
<dbReference type="Gene3D" id="1.20.930.10">
    <property type="entry name" value="Conserved domain common to transcription factors TFIIS, elongin A, CRSP70"/>
    <property type="match status" value="1"/>
</dbReference>
<dbReference type="InterPro" id="IPR017923">
    <property type="entry name" value="TFIIS_N"/>
</dbReference>
<dbReference type="SUPFAM" id="SSF54928">
    <property type="entry name" value="RNA-binding domain, RBD"/>
    <property type="match status" value="1"/>
</dbReference>
<feature type="domain" description="RRM" evidence="5">
    <location>
        <begin position="541"/>
        <end position="611"/>
    </location>
</feature>
<keyword evidence="8" id="KW-1185">Reference proteome</keyword>
<dbReference type="Proteomes" id="UP001516023">
    <property type="component" value="Unassembled WGS sequence"/>
</dbReference>